<dbReference type="EMBL" id="FRCB01000017">
    <property type="protein sequence ID" value="SHM78354.1"/>
    <property type="molecule type" value="Genomic_DNA"/>
</dbReference>
<evidence type="ECO:0000313" key="8">
    <source>
        <dbReference type="Proteomes" id="UP000322545"/>
    </source>
</evidence>
<name>A0A1M7LJU4_9RHOB</name>
<keyword evidence="5 6" id="KW-0472">Membrane</keyword>
<keyword evidence="8" id="KW-1185">Reference proteome</keyword>
<dbReference type="Proteomes" id="UP000322545">
    <property type="component" value="Unassembled WGS sequence"/>
</dbReference>
<evidence type="ECO:0000256" key="3">
    <source>
        <dbReference type="ARBA" id="ARBA00022692"/>
    </source>
</evidence>
<feature type="transmembrane region" description="Helical" evidence="6">
    <location>
        <begin position="180"/>
        <end position="197"/>
    </location>
</feature>
<sequence length="198" mass="21844">MLQTSIALILFLFPLAYSPGPGNMFFAANGARFGFRSTVPSNVGYHFATWVVTAAIGFGFIAALDRFPQIFIFLKTSGSLYVLWIAWKIFRAGTLEGHETAKPATFIDGVILLILNPKAYVIIALMFTQFLGQSEGGWVVTVILIRTVFTINNFISFSIWALIGDKIAGYFRTPESAQKLNMLFGIILAAVAIWMLLS</sequence>
<evidence type="ECO:0000256" key="4">
    <source>
        <dbReference type="ARBA" id="ARBA00022989"/>
    </source>
</evidence>
<evidence type="ECO:0000256" key="1">
    <source>
        <dbReference type="ARBA" id="ARBA00004651"/>
    </source>
</evidence>
<evidence type="ECO:0000313" key="7">
    <source>
        <dbReference type="EMBL" id="SHM78354.1"/>
    </source>
</evidence>
<comment type="subcellular location">
    <subcellularLocation>
        <location evidence="1">Cell membrane</location>
        <topology evidence="1">Multi-pass membrane protein</topology>
    </subcellularLocation>
</comment>
<keyword evidence="3 6" id="KW-0812">Transmembrane</keyword>
<evidence type="ECO:0000256" key="2">
    <source>
        <dbReference type="ARBA" id="ARBA00022475"/>
    </source>
</evidence>
<keyword evidence="2" id="KW-1003">Cell membrane</keyword>
<dbReference type="AlphaFoldDB" id="A0A1M7LJU4"/>
<gene>
    <name evidence="7" type="ORF">SAMN05443432_1179</name>
</gene>
<dbReference type="GO" id="GO:0005886">
    <property type="term" value="C:plasma membrane"/>
    <property type="evidence" value="ECO:0007669"/>
    <property type="project" value="UniProtKB-SubCell"/>
</dbReference>
<proteinExistence type="predicted"/>
<protein>
    <submittedName>
        <fullName evidence="7">Threonine/homoserine/homoserine lactone efflux protein</fullName>
    </submittedName>
</protein>
<accession>A0A1M7LJU4</accession>
<feature type="transmembrane region" description="Helical" evidence="6">
    <location>
        <begin position="110"/>
        <end position="131"/>
    </location>
</feature>
<feature type="transmembrane region" description="Helical" evidence="6">
    <location>
        <begin position="43"/>
        <end position="64"/>
    </location>
</feature>
<dbReference type="PANTHER" id="PTHR30086">
    <property type="entry name" value="ARGININE EXPORTER PROTEIN ARGO"/>
    <property type="match status" value="1"/>
</dbReference>
<dbReference type="InterPro" id="IPR001123">
    <property type="entry name" value="LeuE-type"/>
</dbReference>
<evidence type="ECO:0000256" key="5">
    <source>
        <dbReference type="ARBA" id="ARBA00023136"/>
    </source>
</evidence>
<feature type="transmembrane region" description="Helical" evidence="6">
    <location>
        <begin position="138"/>
        <end position="160"/>
    </location>
</feature>
<dbReference type="RefSeq" id="WP_149780983.1">
    <property type="nucleotide sequence ID" value="NZ_FRCB01000017.1"/>
</dbReference>
<dbReference type="Pfam" id="PF01810">
    <property type="entry name" value="LysE"/>
    <property type="match status" value="1"/>
</dbReference>
<dbReference type="GO" id="GO:0015171">
    <property type="term" value="F:amino acid transmembrane transporter activity"/>
    <property type="evidence" value="ECO:0007669"/>
    <property type="project" value="TreeGrafter"/>
</dbReference>
<dbReference type="PANTHER" id="PTHR30086:SF20">
    <property type="entry name" value="ARGININE EXPORTER PROTEIN ARGO-RELATED"/>
    <property type="match status" value="1"/>
</dbReference>
<keyword evidence="4 6" id="KW-1133">Transmembrane helix</keyword>
<reference evidence="7 8" key="1">
    <citation type="submission" date="2016-11" db="EMBL/GenBank/DDBJ databases">
        <authorList>
            <person name="Varghese N."/>
            <person name="Submissions S."/>
        </authorList>
    </citation>
    <scope>NUCLEOTIDE SEQUENCE [LARGE SCALE GENOMIC DNA]</scope>
    <source>
        <strain evidence="7 8">DSM 28249</strain>
    </source>
</reference>
<organism evidence="7 8">
    <name type="scientific">Roseovarius litoreus</name>
    <dbReference type="NCBI Taxonomy" id="1155722"/>
    <lineage>
        <taxon>Bacteria</taxon>
        <taxon>Pseudomonadati</taxon>
        <taxon>Pseudomonadota</taxon>
        <taxon>Alphaproteobacteria</taxon>
        <taxon>Rhodobacterales</taxon>
        <taxon>Roseobacteraceae</taxon>
        <taxon>Roseovarius</taxon>
    </lineage>
</organism>
<evidence type="ECO:0000256" key="6">
    <source>
        <dbReference type="SAM" id="Phobius"/>
    </source>
</evidence>